<dbReference type="SMART" id="SM00530">
    <property type="entry name" value="HTH_XRE"/>
    <property type="match status" value="1"/>
</dbReference>
<gene>
    <name evidence="3" type="ORF">GR212_15665</name>
</gene>
<dbReference type="SUPFAM" id="SSF47413">
    <property type="entry name" value="lambda repressor-like DNA-binding domains"/>
    <property type="match status" value="1"/>
</dbReference>
<sequence>MKNSAHPVDVTVGANVRRIRVAMGLSQEKLAEQLGVTFQQVQKYEKGTNRISASRLVLIAGALRVDINDLFAGANVENASPIAPRLSRDALRIAEVFDKIKNKTSRQSVMNVVRVVAASHDTVTEAAA</sequence>
<dbReference type="PROSITE" id="PS50943">
    <property type="entry name" value="HTH_CROC1"/>
    <property type="match status" value="1"/>
</dbReference>
<reference evidence="3 4" key="1">
    <citation type="submission" date="2019-12" db="EMBL/GenBank/DDBJ databases">
        <title>Rhizobium genotypes associated with high levels of biological nitrogen fixation by grain legumes in a temperate-maritime cropping system.</title>
        <authorList>
            <person name="Maluk M."/>
            <person name="Francesc Ferrando Molina F."/>
            <person name="Lopez Del Egido L."/>
            <person name="Lafos M."/>
            <person name="Langarica-Fuentes A."/>
            <person name="Gebre Yohannes G."/>
            <person name="Young M.W."/>
            <person name="Martin P."/>
            <person name="Gantlett R."/>
            <person name="Kenicer G."/>
            <person name="Hawes C."/>
            <person name="Begg G.S."/>
            <person name="Quilliam R.S."/>
            <person name="Squire G.R."/>
            <person name="Poole P.S."/>
            <person name="Young P.W."/>
            <person name="Iannetta P.M."/>
            <person name="James E.K."/>
        </authorList>
    </citation>
    <scope>NUCLEOTIDE SEQUENCE [LARGE SCALE GENOMIC DNA]</scope>
    <source>
        <strain evidence="3 4">JHI1118</strain>
    </source>
</reference>
<name>A0A6L9U9P7_9HYPH</name>
<dbReference type="InterPro" id="IPR010982">
    <property type="entry name" value="Lambda_DNA-bd_dom_sf"/>
</dbReference>
<proteinExistence type="predicted"/>
<dbReference type="Proteomes" id="UP000483035">
    <property type="component" value="Unassembled WGS sequence"/>
</dbReference>
<dbReference type="RefSeq" id="WP_163987498.1">
    <property type="nucleotide sequence ID" value="NZ_WUEY01000006.1"/>
</dbReference>
<accession>A0A6L9U9P7</accession>
<evidence type="ECO:0000256" key="1">
    <source>
        <dbReference type="ARBA" id="ARBA00023125"/>
    </source>
</evidence>
<dbReference type="GO" id="GO:0003677">
    <property type="term" value="F:DNA binding"/>
    <property type="evidence" value="ECO:0007669"/>
    <property type="project" value="UniProtKB-KW"/>
</dbReference>
<comment type="caution">
    <text evidence="3">The sequence shown here is derived from an EMBL/GenBank/DDBJ whole genome shotgun (WGS) entry which is preliminary data.</text>
</comment>
<dbReference type="CDD" id="cd00093">
    <property type="entry name" value="HTH_XRE"/>
    <property type="match status" value="1"/>
</dbReference>
<dbReference type="InterPro" id="IPR001387">
    <property type="entry name" value="Cro/C1-type_HTH"/>
</dbReference>
<keyword evidence="1" id="KW-0238">DNA-binding</keyword>
<dbReference type="PANTHER" id="PTHR46558:SF4">
    <property type="entry name" value="DNA-BIDING PHAGE PROTEIN"/>
    <property type="match status" value="1"/>
</dbReference>
<dbReference type="Pfam" id="PF01381">
    <property type="entry name" value="HTH_3"/>
    <property type="match status" value="1"/>
</dbReference>
<dbReference type="PANTHER" id="PTHR46558">
    <property type="entry name" value="TRACRIPTIONAL REGULATORY PROTEIN-RELATED-RELATED"/>
    <property type="match status" value="1"/>
</dbReference>
<evidence type="ECO:0000259" key="2">
    <source>
        <dbReference type="PROSITE" id="PS50943"/>
    </source>
</evidence>
<organism evidence="3 4">
    <name type="scientific">Rhizobium lusitanum</name>
    <dbReference type="NCBI Taxonomy" id="293958"/>
    <lineage>
        <taxon>Bacteria</taxon>
        <taxon>Pseudomonadati</taxon>
        <taxon>Pseudomonadota</taxon>
        <taxon>Alphaproteobacteria</taxon>
        <taxon>Hyphomicrobiales</taxon>
        <taxon>Rhizobiaceae</taxon>
        <taxon>Rhizobium/Agrobacterium group</taxon>
        <taxon>Rhizobium</taxon>
    </lineage>
</organism>
<evidence type="ECO:0000313" key="4">
    <source>
        <dbReference type="Proteomes" id="UP000483035"/>
    </source>
</evidence>
<dbReference type="AlphaFoldDB" id="A0A6L9U9P7"/>
<dbReference type="Gene3D" id="1.10.260.40">
    <property type="entry name" value="lambda repressor-like DNA-binding domains"/>
    <property type="match status" value="1"/>
</dbReference>
<evidence type="ECO:0000313" key="3">
    <source>
        <dbReference type="EMBL" id="NEI71016.1"/>
    </source>
</evidence>
<protein>
    <submittedName>
        <fullName evidence="3">Helix-turn-helix domain-containing protein</fullName>
    </submittedName>
</protein>
<feature type="domain" description="HTH cro/C1-type" evidence="2">
    <location>
        <begin position="16"/>
        <end position="70"/>
    </location>
</feature>
<dbReference type="EMBL" id="WUEY01000006">
    <property type="protein sequence ID" value="NEI71016.1"/>
    <property type="molecule type" value="Genomic_DNA"/>
</dbReference>